<dbReference type="InterPro" id="IPR022689">
    <property type="entry name" value="Iron_dep_repressor"/>
</dbReference>
<dbReference type="PROSITE" id="PS50944">
    <property type="entry name" value="HTH_DTXR"/>
    <property type="match status" value="1"/>
</dbReference>
<evidence type="ECO:0000256" key="5">
    <source>
        <dbReference type="ARBA" id="ARBA00023163"/>
    </source>
</evidence>
<comment type="function">
    <text evidence="6">In the presence of manganese, represses expression of mntH and mntS. Up-regulates expression of mntP.</text>
</comment>
<dbReference type="Pfam" id="PF01325">
    <property type="entry name" value="Fe_dep_repress"/>
    <property type="match status" value="1"/>
</dbReference>
<dbReference type="AlphaFoldDB" id="A0A3N1V1A4"/>
<evidence type="ECO:0000256" key="4">
    <source>
        <dbReference type="ARBA" id="ARBA00023125"/>
    </source>
</evidence>
<evidence type="ECO:0000313" key="10">
    <source>
        <dbReference type="Proteomes" id="UP000276223"/>
    </source>
</evidence>
<name>A0A3N1V1A4_9BACT</name>
<feature type="domain" description="HTH dtxR-type" evidence="8">
    <location>
        <begin position="9"/>
        <end position="70"/>
    </location>
</feature>
<dbReference type="Gene3D" id="1.10.60.10">
    <property type="entry name" value="Iron dependent repressor, metal binding and dimerisation domain"/>
    <property type="match status" value="1"/>
</dbReference>
<dbReference type="InterPro" id="IPR001367">
    <property type="entry name" value="Fe_dep_repressor"/>
</dbReference>
<evidence type="ECO:0000256" key="3">
    <source>
        <dbReference type="ARBA" id="ARBA00023015"/>
    </source>
</evidence>
<dbReference type="GO" id="GO:0046914">
    <property type="term" value="F:transition metal ion binding"/>
    <property type="evidence" value="ECO:0007669"/>
    <property type="project" value="InterPro"/>
</dbReference>
<dbReference type="Proteomes" id="UP000276223">
    <property type="component" value="Unassembled WGS sequence"/>
</dbReference>
<evidence type="ECO:0000256" key="6">
    <source>
        <dbReference type="ARBA" id="ARBA00025185"/>
    </source>
</evidence>
<dbReference type="Pfam" id="PF02742">
    <property type="entry name" value="Fe_dep_repr_C"/>
    <property type="match status" value="1"/>
</dbReference>
<keyword evidence="3" id="KW-0805">Transcription regulation</keyword>
<dbReference type="InterPro" id="IPR036390">
    <property type="entry name" value="WH_DNA-bd_sf"/>
</dbReference>
<feature type="region of interest" description="Disordered" evidence="7">
    <location>
        <begin position="171"/>
        <end position="190"/>
    </location>
</feature>
<keyword evidence="5" id="KW-0804">Transcription</keyword>
<reference evidence="9 10" key="1">
    <citation type="submission" date="2018-11" db="EMBL/GenBank/DDBJ databases">
        <title>Genomic Encyclopedia of Type Strains, Phase IV (KMG-IV): sequencing the most valuable type-strain genomes for metagenomic binning, comparative biology and taxonomic classification.</title>
        <authorList>
            <person name="Goeker M."/>
        </authorList>
    </citation>
    <scope>NUCLEOTIDE SEQUENCE [LARGE SCALE GENOMIC DNA]</scope>
    <source>
        <strain evidence="9 10">DSM 22027</strain>
    </source>
</reference>
<dbReference type="InterPro" id="IPR050536">
    <property type="entry name" value="DtxR_MntR_Metal-Reg"/>
</dbReference>
<proteinExistence type="inferred from homology"/>
<sequence length="190" mass="21091">MSNDAVEGLSASLEDYLEVIFHLENAHQAARAKDIADQMSVQRASVTGALRALAVRGLINYSPYSNVTLTAKGRHVAQQITRRHEILKEFFTTALRLDPEQAEANACRIEHAIGPVAFERLVQFLEFLKTCPRAGLDWLQAFSAYCQESDNAPDCLACVVRCLDKVQGKQPACDHEPLRTPESGRPKELV</sequence>
<protein>
    <recommendedName>
        <fullName evidence="2">Transcriptional regulator MntR</fullName>
    </recommendedName>
</protein>
<evidence type="ECO:0000256" key="1">
    <source>
        <dbReference type="ARBA" id="ARBA00007871"/>
    </source>
</evidence>
<dbReference type="SMART" id="SM00347">
    <property type="entry name" value="HTH_MARR"/>
    <property type="match status" value="1"/>
</dbReference>
<dbReference type="PANTHER" id="PTHR33238">
    <property type="entry name" value="IRON (METAL) DEPENDENT REPRESSOR, DTXR FAMILY"/>
    <property type="match status" value="1"/>
</dbReference>
<dbReference type="GO" id="GO:0003700">
    <property type="term" value="F:DNA-binding transcription factor activity"/>
    <property type="evidence" value="ECO:0007669"/>
    <property type="project" value="InterPro"/>
</dbReference>
<evidence type="ECO:0000256" key="7">
    <source>
        <dbReference type="SAM" id="MobiDB-lite"/>
    </source>
</evidence>
<comment type="caution">
    <text evidence="9">The sequence shown here is derived from an EMBL/GenBank/DDBJ whole genome shotgun (WGS) entry which is preliminary data.</text>
</comment>
<dbReference type="InterPro" id="IPR036421">
    <property type="entry name" value="Fe_dep_repressor_sf"/>
</dbReference>
<dbReference type="PANTHER" id="PTHR33238:SF7">
    <property type="entry name" value="IRON-DEPENDENT TRANSCRIPTIONAL REGULATOR"/>
    <property type="match status" value="1"/>
</dbReference>
<dbReference type="GO" id="GO:0003677">
    <property type="term" value="F:DNA binding"/>
    <property type="evidence" value="ECO:0007669"/>
    <property type="project" value="UniProtKB-KW"/>
</dbReference>
<dbReference type="RefSeq" id="WP_123289842.1">
    <property type="nucleotide sequence ID" value="NZ_RJVA01000011.1"/>
</dbReference>
<evidence type="ECO:0000256" key="2">
    <source>
        <dbReference type="ARBA" id="ARBA00022386"/>
    </source>
</evidence>
<dbReference type="EMBL" id="RJVA01000011">
    <property type="protein sequence ID" value="ROQ93326.1"/>
    <property type="molecule type" value="Genomic_DNA"/>
</dbReference>
<dbReference type="InterPro" id="IPR036388">
    <property type="entry name" value="WH-like_DNA-bd_sf"/>
</dbReference>
<accession>A0A3N1V1A4</accession>
<evidence type="ECO:0000313" key="9">
    <source>
        <dbReference type="EMBL" id="ROQ93326.1"/>
    </source>
</evidence>
<dbReference type="InterPro" id="IPR022687">
    <property type="entry name" value="HTH_DTXR"/>
</dbReference>
<dbReference type="InterPro" id="IPR000835">
    <property type="entry name" value="HTH_MarR-typ"/>
</dbReference>
<keyword evidence="4" id="KW-0238">DNA-binding</keyword>
<dbReference type="Gene3D" id="1.10.10.10">
    <property type="entry name" value="Winged helix-like DNA-binding domain superfamily/Winged helix DNA-binding domain"/>
    <property type="match status" value="1"/>
</dbReference>
<evidence type="ECO:0000259" key="8">
    <source>
        <dbReference type="PROSITE" id="PS50944"/>
    </source>
</evidence>
<gene>
    <name evidence="9" type="ORF">EDC27_1340</name>
</gene>
<dbReference type="GO" id="GO:0046983">
    <property type="term" value="F:protein dimerization activity"/>
    <property type="evidence" value="ECO:0007669"/>
    <property type="project" value="InterPro"/>
</dbReference>
<comment type="similarity">
    <text evidence="1">Belongs to the DtxR/MntR family.</text>
</comment>
<dbReference type="SMART" id="SM00529">
    <property type="entry name" value="HTH_DTXR"/>
    <property type="match status" value="1"/>
</dbReference>
<keyword evidence="10" id="KW-1185">Reference proteome</keyword>
<dbReference type="SUPFAM" id="SSF46785">
    <property type="entry name" value="Winged helix' DNA-binding domain"/>
    <property type="match status" value="1"/>
</dbReference>
<organism evidence="9 10">
    <name type="scientific">Desulfosoma caldarium</name>
    <dbReference type="NCBI Taxonomy" id="610254"/>
    <lineage>
        <taxon>Bacteria</taxon>
        <taxon>Pseudomonadati</taxon>
        <taxon>Thermodesulfobacteriota</taxon>
        <taxon>Syntrophobacteria</taxon>
        <taxon>Syntrophobacterales</taxon>
        <taxon>Syntrophobacteraceae</taxon>
        <taxon>Desulfosoma</taxon>
    </lineage>
</organism>
<dbReference type="SUPFAM" id="SSF47979">
    <property type="entry name" value="Iron-dependent repressor protein, dimerization domain"/>
    <property type="match status" value="1"/>
</dbReference>
<dbReference type="OrthoDB" id="9791355at2"/>